<protein>
    <recommendedName>
        <fullName evidence="2">tRNA threonylcarbamoyladenosine biosynthesis protein TsaB</fullName>
    </recommendedName>
    <alternativeName>
        <fullName evidence="3">t(6)A37 threonylcarbamoyladenosine biosynthesis protein TsaB</fullName>
    </alternativeName>
</protein>
<evidence type="ECO:0000256" key="2">
    <source>
        <dbReference type="ARBA" id="ARBA00019012"/>
    </source>
</evidence>
<reference evidence="5 6" key="1">
    <citation type="submission" date="2018-10" db="EMBL/GenBank/DDBJ databases">
        <title>Genome sequence of the corn leaf aphid (Rhopalosiphum maidis Fitch).</title>
        <authorList>
            <person name="Chen W."/>
            <person name="Shakir S."/>
            <person name="Bigham M."/>
            <person name="Fei Z."/>
            <person name="Jander G."/>
        </authorList>
    </citation>
    <scope>NUCLEOTIDE SEQUENCE [LARGE SCALE GENOMIC DNA]</scope>
    <source>
        <strain evidence="5 6">BTI</strain>
    </source>
</reference>
<evidence type="ECO:0000313" key="6">
    <source>
        <dbReference type="Proteomes" id="UP000271533"/>
    </source>
</evidence>
<dbReference type="Proteomes" id="UP000271533">
    <property type="component" value="Chromosome"/>
</dbReference>
<evidence type="ECO:0000313" key="5">
    <source>
        <dbReference type="EMBL" id="AYN24742.1"/>
    </source>
</evidence>
<dbReference type="OrthoDB" id="9809995at2"/>
<feature type="domain" description="Gcp-like" evidence="4">
    <location>
        <begin position="30"/>
        <end position="175"/>
    </location>
</feature>
<dbReference type="PANTHER" id="PTHR11735">
    <property type="entry name" value="TRNA N6-ADENOSINE THREONYLCARBAMOYLTRANSFERASE"/>
    <property type="match status" value="1"/>
</dbReference>
<proteinExistence type="inferred from homology"/>
<dbReference type="EMBL" id="CP032759">
    <property type="protein sequence ID" value="AYN24742.1"/>
    <property type="molecule type" value="Genomic_DNA"/>
</dbReference>
<dbReference type="Pfam" id="PF00814">
    <property type="entry name" value="TsaD"/>
    <property type="match status" value="1"/>
</dbReference>
<evidence type="ECO:0000256" key="1">
    <source>
        <dbReference type="ARBA" id="ARBA00010493"/>
    </source>
</evidence>
<evidence type="ECO:0000259" key="4">
    <source>
        <dbReference type="Pfam" id="PF00814"/>
    </source>
</evidence>
<dbReference type="PANTHER" id="PTHR11735:SF11">
    <property type="entry name" value="TRNA THREONYLCARBAMOYLADENOSINE BIOSYNTHESIS PROTEIN TSAB"/>
    <property type="match status" value="1"/>
</dbReference>
<organism evidence="5 6">
    <name type="scientific">Buchnera aphidicola subsp. Rhopalosiphum maidis</name>
    <dbReference type="NCBI Taxonomy" id="118109"/>
    <lineage>
        <taxon>Bacteria</taxon>
        <taxon>Pseudomonadati</taxon>
        <taxon>Pseudomonadota</taxon>
        <taxon>Gammaproteobacteria</taxon>
        <taxon>Enterobacterales</taxon>
        <taxon>Erwiniaceae</taxon>
        <taxon>Buchnera</taxon>
    </lineage>
</organism>
<dbReference type="Gene3D" id="3.30.420.40">
    <property type="match status" value="2"/>
</dbReference>
<dbReference type="GO" id="GO:0016740">
    <property type="term" value="F:transferase activity"/>
    <property type="evidence" value="ECO:0007669"/>
    <property type="project" value="UniProtKB-KW"/>
</dbReference>
<sequence>MSDIILAIDTSIDYCSVAIYKKKIIYSLSENCKKEHTKKILPMIQKVLINAKITLKDLNYVAFSKGPGKFTGIRIAIGIAQSLSLSLKIPIFGISTLSILAEQAWRKYKKKKILVAIYAKIGEVYWGRYIKNDSLLWTGEHTESLVKINEIEKKIKTFQKKWTLVGNGWEKIKWENTLKFEKKEMLHPNAKDIIPFCLLKIKNQEFLHRTKTSNNYLDNLF</sequence>
<dbReference type="SUPFAM" id="SSF53067">
    <property type="entry name" value="Actin-like ATPase domain"/>
    <property type="match status" value="2"/>
</dbReference>
<keyword evidence="5" id="KW-0808">Transferase</keyword>
<name>A0A3G2I5N4_BUCRM</name>
<dbReference type="InterPro" id="IPR022496">
    <property type="entry name" value="T6A_TsaB"/>
</dbReference>
<evidence type="ECO:0000256" key="3">
    <source>
        <dbReference type="ARBA" id="ARBA00032446"/>
    </source>
</evidence>
<dbReference type="GO" id="GO:0002949">
    <property type="term" value="P:tRNA threonylcarbamoyladenosine modification"/>
    <property type="evidence" value="ECO:0007669"/>
    <property type="project" value="InterPro"/>
</dbReference>
<dbReference type="RefSeq" id="WP_158361258.1">
    <property type="nucleotide sequence ID" value="NZ_CP032759.1"/>
</dbReference>
<dbReference type="InterPro" id="IPR043129">
    <property type="entry name" value="ATPase_NBD"/>
</dbReference>
<dbReference type="GO" id="GO:0005829">
    <property type="term" value="C:cytosol"/>
    <property type="evidence" value="ECO:0007669"/>
    <property type="project" value="TreeGrafter"/>
</dbReference>
<dbReference type="CDD" id="cd24032">
    <property type="entry name" value="ASKHA_NBD_TsaB"/>
    <property type="match status" value="1"/>
</dbReference>
<gene>
    <name evidence="5" type="primary">tsaB</name>
    <name evidence="5" type="ORF">D8S97_02120</name>
</gene>
<dbReference type="AlphaFoldDB" id="A0A3G2I5N4"/>
<comment type="similarity">
    <text evidence="1">Belongs to the KAE1 / TsaD family. TsaB subfamily.</text>
</comment>
<dbReference type="NCBIfam" id="TIGR03725">
    <property type="entry name" value="T6A_YeaZ"/>
    <property type="match status" value="1"/>
</dbReference>
<dbReference type="InterPro" id="IPR000905">
    <property type="entry name" value="Gcp-like_dom"/>
</dbReference>
<accession>A0A3G2I5N4</accession>